<keyword evidence="3" id="KW-1185">Reference proteome</keyword>
<dbReference type="InterPro" id="IPR001623">
    <property type="entry name" value="DnaJ_domain"/>
</dbReference>
<organism evidence="2 3">
    <name type="scientific">Angomonas deanei</name>
    <dbReference type="NCBI Taxonomy" id="59799"/>
    <lineage>
        <taxon>Eukaryota</taxon>
        <taxon>Discoba</taxon>
        <taxon>Euglenozoa</taxon>
        <taxon>Kinetoplastea</taxon>
        <taxon>Metakinetoplastina</taxon>
        <taxon>Trypanosomatida</taxon>
        <taxon>Trypanosomatidae</taxon>
        <taxon>Strigomonadinae</taxon>
        <taxon>Angomonas</taxon>
    </lineage>
</organism>
<dbReference type="Proteomes" id="UP000515908">
    <property type="component" value="Chromosome 17"/>
</dbReference>
<dbReference type="EMBL" id="LR877161">
    <property type="protein sequence ID" value="CAD2220353.1"/>
    <property type="molecule type" value="Genomic_DNA"/>
</dbReference>
<feature type="domain" description="J" evidence="1">
    <location>
        <begin position="336"/>
        <end position="406"/>
    </location>
</feature>
<dbReference type="VEuPathDB" id="TriTrypDB:ADEAN_000786800"/>
<evidence type="ECO:0000259" key="1">
    <source>
        <dbReference type="PROSITE" id="PS50076"/>
    </source>
</evidence>
<reference evidence="2 3" key="1">
    <citation type="submission" date="2020-08" db="EMBL/GenBank/DDBJ databases">
        <authorList>
            <person name="Newling K."/>
            <person name="Davey J."/>
            <person name="Forrester S."/>
        </authorList>
    </citation>
    <scope>NUCLEOTIDE SEQUENCE [LARGE SCALE GENOMIC DNA]</scope>
    <source>
        <strain evidence="3">Crithidia deanei Carvalho (ATCC PRA-265)</strain>
    </source>
</reference>
<dbReference type="AlphaFoldDB" id="A0A7G2CP76"/>
<dbReference type="InterPro" id="IPR050817">
    <property type="entry name" value="DjlA_DnaK_co-chaperone"/>
</dbReference>
<dbReference type="OrthoDB" id="66964at2759"/>
<dbReference type="PANTHER" id="PTHR24074">
    <property type="entry name" value="CO-CHAPERONE PROTEIN DJLA"/>
    <property type="match status" value="1"/>
</dbReference>
<name>A0A7G2CP76_9TRYP</name>
<dbReference type="CDD" id="cd06257">
    <property type="entry name" value="DnaJ"/>
    <property type="match status" value="1"/>
</dbReference>
<evidence type="ECO:0000313" key="2">
    <source>
        <dbReference type="EMBL" id="CAD2220353.1"/>
    </source>
</evidence>
<dbReference type="SUPFAM" id="SSF46565">
    <property type="entry name" value="Chaperone J-domain"/>
    <property type="match status" value="1"/>
</dbReference>
<sequence length="415" mass="46895">MMPFWLSSTSASGIFRAELLQRDPNFLTQQNCLVWMEGPRYEFSYPFGEYMPMNQVCASYVEPLSVVERCVCGTHIPSMLISRFELLKELEAMERKPKVIPFTMSTNTAMSVLEKRVDRKVVMNRVDYELKKFHGSFVKSNVTVIQLGMEVTKIRPVFLPLIKLMVTTRSNAAPVPAFICGATGKVVGPVLHVNPTTKTTLSAGVALSSLLSLAPLVDPGLATAAAVTGGLFATAVLSKIATMRFLRDQARQMAELKSVGMLNLASDSTGYRWTPDDEERREYEYREELRHRARQKVAFEERVKDEAARDRARAQGKHFDPKNRRRTDLVDADPLGYYELLGLKGKEFSATAKDVSKAFREAVRIHHPDVNKEEDNEVKKKHMQRIIVAYKILHDPKTKKKYDAGEISKDESADE</sequence>
<dbReference type="InterPro" id="IPR036869">
    <property type="entry name" value="J_dom_sf"/>
</dbReference>
<protein>
    <submittedName>
        <fullName evidence="2">DnaJ domain containing protein, putative</fullName>
    </submittedName>
</protein>
<dbReference type="PROSITE" id="PS50076">
    <property type="entry name" value="DNAJ_2"/>
    <property type="match status" value="1"/>
</dbReference>
<dbReference type="SMART" id="SM00271">
    <property type="entry name" value="DnaJ"/>
    <property type="match status" value="1"/>
</dbReference>
<dbReference type="Gene3D" id="1.10.287.110">
    <property type="entry name" value="DnaJ domain"/>
    <property type="match status" value="1"/>
</dbReference>
<accession>A0A7G2CP76</accession>
<evidence type="ECO:0000313" key="3">
    <source>
        <dbReference type="Proteomes" id="UP000515908"/>
    </source>
</evidence>
<proteinExistence type="predicted"/>
<gene>
    <name evidence="2" type="ORF">ADEAN_000786800</name>
</gene>
<dbReference type="Pfam" id="PF00226">
    <property type="entry name" value="DnaJ"/>
    <property type="match status" value="1"/>
</dbReference>